<reference evidence="1 2" key="1">
    <citation type="journal article" date="2024" name="G3 (Bethesda)">
        <title>Genome assembly of Hibiscus sabdariffa L. provides insights into metabolisms of medicinal natural products.</title>
        <authorList>
            <person name="Kim T."/>
        </authorList>
    </citation>
    <scope>NUCLEOTIDE SEQUENCE [LARGE SCALE GENOMIC DNA]</scope>
    <source>
        <strain evidence="1">TK-2024</strain>
        <tissue evidence="1">Old leaves</tissue>
    </source>
</reference>
<dbReference type="Pfam" id="PF14111">
    <property type="entry name" value="DUF4283"/>
    <property type="match status" value="1"/>
</dbReference>
<protein>
    <submittedName>
        <fullName evidence="1">Uncharacterized protein</fullName>
    </submittedName>
</protein>
<organism evidence="1 2">
    <name type="scientific">Hibiscus sabdariffa</name>
    <name type="common">roselle</name>
    <dbReference type="NCBI Taxonomy" id="183260"/>
    <lineage>
        <taxon>Eukaryota</taxon>
        <taxon>Viridiplantae</taxon>
        <taxon>Streptophyta</taxon>
        <taxon>Embryophyta</taxon>
        <taxon>Tracheophyta</taxon>
        <taxon>Spermatophyta</taxon>
        <taxon>Magnoliopsida</taxon>
        <taxon>eudicotyledons</taxon>
        <taxon>Gunneridae</taxon>
        <taxon>Pentapetalae</taxon>
        <taxon>rosids</taxon>
        <taxon>malvids</taxon>
        <taxon>Malvales</taxon>
        <taxon>Malvaceae</taxon>
        <taxon>Malvoideae</taxon>
        <taxon>Hibiscus</taxon>
    </lineage>
</organism>
<comment type="caution">
    <text evidence="1">The sequence shown here is derived from an EMBL/GenBank/DDBJ whole genome shotgun (WGS) entry which is preliminary data.</text>
</comment>
<gene>
    <name evidence="1" type="ORF">V6N11_033154</name>
</gene>
<name>A0ABR1ZNX8_9ROSI</name>
<accession>A0ABR1ZNX8</accession>
<dbReference type="Proteomes" id="UP001396334">
    <property type="component" value="Unassembled WGS sequence"/>
</dbReference>
<evidence type="ECO:0000313" key="1">
    <source>
        <dbReference type="EMBL" id="KAK8482394.1"/>
    </source>
</evidence>
<keyword evidence="2" id="KW-1185">Reference proteome</keyword>
<dbReference type="InterPro" id="IPR025558">
    <property type="entry name" value="DUF4283"/>
</dbReference>
<sequence length="164" mass="18659">MDASRSSLYFSISIMVDPWAGGDRPLPEATALLMQPSSYKDTLLGDQNCVNPSDDDFLDEEDIELQDGDVTRGMEDGLVKIDFSDRVHKLAVKSLDQTIVIKVLGRRIGYSTLRNKLYEIWKLSKAFKLMDIENDYFLVTFRSCLDYLHILADGPWLVFGHYLG</sequence>
<dbReference type="EMBL" id="JBBPBN010000784">
    <property type="protein sequence ID" value="KAK8482394.1"/>
    <property type="molecule type" value="Genomic_DNA"/>
</dbReference>
<evidence type="ECO:0000313" key="2">
    <source>
        <dbReference type="Proteomes" id="UP001396334"/>
    </source>
</evidence>
<proteinExistence type="predicted"/>